<dbReference type="RefSeq" id="WP_029465314.1">
    <property type="nucleotide sequence ID" value="NZ_CABIXC010000019.1"/>
</dbReference>
<dbReference type="OrthoDB" id="42677at2"/>
<reference evidence="9 11" key="1">
    <citation type="submission" date="2015-09" db="EMBL/GenBank/DDBJ databases">
        <authorList>
            <consortium name="Pathogen Informatics"/>
        </authorList>
    </citation>
    <scope>NUCLEOTIDE SEQUENCE [LARGE SCALE GENOMIC DNA]</scope>
    <source>
        <strain evidence="9 11">2789STDY5608850</strain>
    </source>
</reference>
<evidence type="ECO:0000313" key="12">
    <source>
        <dbReference type="Proteomes" id="UP000261023"/>
    </source>
</evidence>
<evidence type="ECO:0000256" key="3">
    <source>
        <dbReference type="ARBA" id="ARBA00022475"/>
    </source>
</evidence>
<feature type="domain" description="ABC transmembrane type-1" evidence="8">
    <location>
        <begin position="74"/>
        <end position="266"/>
    </location>
</feature>
<evidence type="ECO:0000313" key="9">
    <source>
        <dbReference type="EMBL" id="CUP16305.1"/>
    </source>
</evidence>
<comment type="subcellular location">
    <subcellularLocation>
        <location evidence="1 7">Cell membrane</location>
        <topology evidence="1 7">Multi-pass membrane protein</topology>
    </subcellularLocation>
</comment>
<dbReference type="Gene3D" id="1.10.3720.10">
    <property type="entry name" value="MetI-like"/>
    <property type="match status" value="1"/>
</dbReference>
<evidence type="ECO:0000256" key="4">
    <source>
        <dbReference type="ARBA" id="ARBA00022692"/>
    </source>
</evidence>
<keyword evidence="4 7" id="KW-0812">Transmembrane</keyword>
<dbReference type="EMBL" id="QTJW01000004">
    <property type="protein sequence ID" value="RGD71471.1"/>
    <property type="molecule type" value="Genomic_DNA"/>
</dbReference>
<accession>A0A174L3B5</accession>
<evidence type="ECO:0000313" key="11">
    <source>
        <dbReference type="Proteomes" id="UP000095651"/>
    </source>
</evidence>
<sequence length="281" mass="31521">MSDRMFGMNKWMKVLAYTVLGLYTVVVAYPILFMFFTSFKSNKEFFVNLFGLPQNVEIMNYAKAWSVGKLGTYFGNSVVVTGVSVAVTTIVSLLGGYALAKLYIPKANLIMDVFMVFNFIPGIAIYISLYSMMSRMHLTGGRISLILPYIAWQIPFSMYIIKQYFETIPEELIESGRIDGCTEFEAFFHIMLPLVKPAIATIIVFTFIGNWGELMWANITTASNALIKTLPVGLLNFKTEMGVEWGQYTAGICMVTLPLMLVFGYFQKYFVSGLTNGAVKG</sequence>
<dbReference type="AlphaFoldDB" id="A0A174L3B5"/>
<gene>
    <name evidence="9" type="primary">ycjP_99</name>
    <name evidence="10" type="ORF">DWX31_07800</name>
    <name evidence="9" type="ORF">ERS852407_05167</name>
</gene>
<feature type="transmembrane region" description="Helical" evidence="7">
    <location>
        <begin position="245"/>
        <end position="266"/>
    </location>
</feature>
<evidence type="ECO:0000313" key="10">
    <source>
        <dbReference type="EMBL" id="RGD71471.1"/>
    </source>
</evidence>
<dbReference type="EMBL" id="CYZE01000019">
    <property type="protein sequence ID" value="CUP16305.1"/>
    <property type="molecule type" value="Genomic_DNA"/>
</dbReference>
<dbReference type="SUPFAM" id="SSF161098">
    <property type="entry name" value="MetI-like"/>
    <property type="match status" value="1"/>
</dbReference>
<reference evidence="10 12" key="2">
    <citation type="submission" date="2018-08" db="EMBL/GenBank/DDBJ databases">
        <title>A genome reference for cultivated species of the human gut microbiota.</title>
        <authorList>
            <person name="Zou Y."/>
            <person name="Xue W."/>
            <person name="Luo G."/>
        </authorList>
    </citation>
    <scope>NUCLEOTIDE SEQUENCE [LARGE SCALE GENOMIC DNA]</scope>
    <source>
        <strain evidence="10 12">AF19-13AC</strain>
    </source>
</reference>
<organism evidence="9 11">
    <name type="scientific">Hungatella hathewayi</name>
    <dbReference type="NCBI Taxonomy" id="154046"/>
    <lineage>
        <taxon>Bacteria</taxon>
        <taxon>Bacillati</taxon>
        <taxon>Bacillota</taxon>
        <taxon>Clostridia</taxon>
        <taxon>Lachnospirales</taxon>
        <taxon>Lachnospiraceae</taxon>
        <taxon>Hungatella</taxon>
    </lineage>
</organism>
<feature type="transmembrane region" description="Helical" evidence="7">
    <location>
        <begin position="109"/>
        <end position="133"/>
    </location>
</feature>
<feature type="transmembrane region" description="Helical" evidence="7">
    <location>
        <begin position="73"/>
        <end position="97"/>
    </location>
</feature>
<keyword evidence="5 7" id="KW-1133">Transmembrane helix</keyword>
<proteinExistence type="inferred from homology"/>
<evidence type="ECO:0000256" key="5">
    <source>
        <dbReference type="ARBA" id="ARBA00022989"/>
    </source>
</evidence>
<dbReference type="GO" id="GO:0005886">
    <property type="term" value="C:plasma membrane"/>
    <property type="evidence" value="ECO:0007669"/>
    <property type="project" value="UniProtKB-SubCell"/>
</dbReference>
<dbReference type="PANTHER" id="PTHR32243">
    <property type="entry name" value="MALTOSE TRANSPORT SYSTEM PERMEASE-RELATED"/>
    <property type="match status" value="1"/>
</dbReference>
<evidence type="ECO:0000256" key="6">
    <source>
        <dbReference type="ARBA" id="ARBA00023136"/>
    </source>
</evidence>
<protein>
    <submittedName>
        <fullName evidence="9 10">ABC transporter permease</fullName>
    </submittedName>
</protein>
<dbReference type="InterPro" id="IPR035906">
    <property type="entry name" value="MetI-like_sf"/>
</dbReference>
<dbReference type="InterPro" id="IPR050901">
    <property type="entry name" value="BP-dep_ABC_trans_perm"/>
</dbReference>
<feature type="transmembrane region" description="Helical" evidence="7">
    <location>
        <begin position="14"/>
        <end position="36"/>
    </location>
</feature>
<dbReference type="CDD" id="cd06261">
    <property type="entry name" value="TM_PBP2"/>
    <property type="match status" value="1"/>
</dbReference>
<keyword evidence="6 7" id="KW-0472">Membrane</keyword>
<dbReference type="Proteomes" id="UP000095651">
    <property type="component" value="Unassembled WGS sequence"/>
</dbReference>
<dbReference type="PROSITE" id="PS50928">
    <property type="entry name" value="ABC_TM1"/>
    <property type="match status" value="1"/>
</dbReference>
<evidence type="ECO:0000256" key="7">
    <source>
        <dbReference type="RuleBase" id="RU363032"/>
    </source>
</evidence>
<dbReference type="PANTHER" id="PTHR32243:SF18">
    <property type="entry name" value="INNER MEMBRANE ABC TRANSPORTER PERMEASE PROTEIN YCJP"/>
    <property type="match status" value="1"/>
</dbReference>
<keyword evidence="2 7" id="KW-0813">Transport</keyword>
<evidence type="ECO:0000256" key="2">
    <source>
        <dbReference type="ARBA" id="ARBA00022448"/>
    </source>
</evidence>
<keyword evidence="3" id="KW-1003">Cell membrane</keyword>
<dbReference type="Proteomes" id="UP000261023">
    <property type="component" value="Unassembled WGS sequence"/>
</dbReference>
<comment type="similarity">
    <text evidence="7">Belongs to the binding-protein-dependent transport system permease family.</text>
</comment>
<evidence type="ECO:0000256" key="1">
    <source>
        <dbReference type="ARBA" id="ARBA00004651"/>
    </source>
</evidence>
<dbReference type="GO" id="GO:0055085">
    <property type="term" value="P:transmembrane transport"/>
    <property type="evidence" value="ECO:0007669"/>
    <property type="project" value="InterPro"/>
</dbReference>
<feature type="transmembrane region" description="Helical" evidence="7">
    <location>
        <begin position="145"/>
        <end position="165"/>
    </location>
</feature>
<evidence type="ECO:0000259" key="8">
    <source>
        <dbReference type="PROSITE" id="PS50928"/>
    </source>
</evidence>
<feature type="transmembrane region" description="Helical" evidence="7">
    <location>
        <begin position="186"/>
        <end position="208"/>
    </location>
</feature>
<dbReference type="Pfam" id="PF00528">
    <property type="entry name" value="BPD_transp_1"/>
    <property type="match status" value="1"/>
</dbReference>
<name>A0A174L3B5_9FIRM</name>
<dbReference type="InterPro" id="IPR000515">
    <property type="entry name" value="MetI-like"/>
</dbReference>